<evidence type="ECO:0000256" key="1">
    <source>
        <dbReference type="ARBA" id="ARBA00022649"/>
    </source>
</evidence>
<dbReference type="RefSeq" id="WP_125096249.1">
    <property type="nucleotide sequence ID" value="NZ_RRUE01000002.1"/>
</dbReference>
<dbReference type="Proteomes" id="UP000270261">
    <property type="component" value="Unassembled WGS sequence"/>
</dbReference>
<gene>
    <name evidence="2" type="ORF">EHV23_11785</name>
</gene>
<keyword evidence="1" id="KW-1277">Toxin-antitoxin system</keyword>
<sequence>MKRIAFTPAAEADIDSIWDYSAEMWGADQADTYTDAIRDTCRALAEGRKRGRPAQVLPDFQKCLCGSHVIYFLESAGSLDVVRILHQRQDAGRHL</sequence>
<keyword evidence="3" id="KW-1185">Reference proteome</keyword>
<accession>A0A426FN02</accession>
<dbReference type="EMBL" id="RRUE01000002">
    <property type="protein sequence ID" value="RRN44055.1"/>
    <property type="molecule type" value="Genomic_DNA"/>
</dbReference>
<dbReference type="AlphaFoldDB" id="A0A426FN02"/>
<dbReference type="InterPro" id="IPR035093">
    <property type="entry name" value="RelE/ParE_toxin_dom_sf"/>
</dbReference>
<proteinExistence type="predicted"/>
<dbReference type="InterPro" id="IPR007712">
    <property type="entry name" value="RelE/ParE_toxin"/>
</dbReference>
<dbReference type="Gene3D" id="3.30.2310.20">
    <property type="entry name" value="RelE-like"/>
    <property type="match status" value="1"/>
</dbReference>
<protein>
    <submittedName>
        <fullName evidence="2">Type II toxin-antitoxin system RelE/ParE family toxin</fullName>
    </submittedName>
</protein>
<organism evidence="2 3">
    <name type="scientific">Lautropia dentalis</name>
    <dbReference type="NCBI Taxonomy" id="2490857"/>
    <lineage>
        <taxon>Bacteria</taxon>
        <taxon>Pseudomonadati</taxon>
        <taxon>Pseudomonadota</taxon>
        <taxon>Betaproteobacteria</taxon>
        <taxon>Burkholderiales</taxon>
        <taxon>Burkholderiaceae</taxon>
        <taxon>Lautropia</taxon>
    </lineage>
</organism>
<dbReference type="Pfam" id="PF05016">
    <property type="entry name" value="ParE_toxin"/>
    <property type="match status" value="1"/>
</dbReference>
<evidence type="ECO:0000313" key="3">
    <source>
        <dbReference type="Proteomes" id="UP000270261"/>
    </source>
</evidence>
<name>A0A426FN02_9BURK</name>
<reference evidence="2 3" key="1">
    <citation type="submission" date="2018-11" db="EMBL/GenBank/DDBJ databases">
        <title>Genome sequencing of Lautropia sp. KCOM 2505 (= ChDC F240).</title>
        <authorList>
            <person name="Kook J.-K."/>
            <person name="Park S.-N."/>
            <person name="Lim Y.K."/>
        </authorList>
    </citation>
    <scope>NUCLEOTIDE SEQUENCE [LARGE SCALE GENOMIC DNA]</scope>
    <source>
        <strain evidence="2 3">KCOM 2505</strain>
    </source>
</reference>
<comment type="caution">
    <text evidence="2">The sequence shown here is derived from an EMBL/GenBank/DDBJ whole genome shotgun (WGS) entry which is preliminary data.</text>
</comment>
<dbReference type="OrthoDB" id="516834at2"/>
<evidence type="ECO:0000313" key="2">
    <source>
        <dbReference type="EMBL" id="RRN44055.1"/>
    </source>
</evidence>